<feature type="domain" description="DUF7042" evidence="2">
    <location>
        <begin position="457"/>
        <end position="600"/>
    </location>
</feature>
<comment type="caution">
    <text evidence="4">The sequence shown here is derived from an EMBL/GenBank/DDBJ whole genome shotgun (WGS) entry which is preliminary data.</text>
</comment>
<dbReference type="Pfam" id="PF23069">
    <property type="entry name" value="DUF7042"/>
    <property type="match status" value="2"/>
</dbReference>
<feature type="domain" description="DUF7043" evidence="3">
    <location>
        <begin position="322"/>
        <end position="437"/>
    </location>
</feature>
<feature type="chain" id="PRO_5012311871" evidence="1">
    <location>
        <begin position="30"/>
        <end position="670"/>
    </location>
</feature>
<dbReference type="GO" id="GO:0042060">
    <property type="term" value="P:wound healing"/>
    <property type="evidence" value="ECO:0007669"/>
    <property type="project" value="TreeGrafter"/>
</dbReference>
<evidence type="ECO:0000259" key="2">
    <source>
        <dbReference type="Pfam" id="PF23069"/>
    </source>
</evidence>
<evidence type="ECO:0000313" key="4">
    <source>
        <dbReference type="EMBL" id="PAA68446.1"/>
    </source>
</evidence>
<accession>A0A267F3Z9</accession>
<dbReference type="EMBL" id="NIVC01001395">
    <property type="protein sequence ID" value="PAA68446.1"/>
    <property type="molecule type" value="Genomic_DNA"/>
</dbReference>
<organism evidence="4 5">
    <name type="scientific">Macrostomum lignano</name>
    <dbReference type="NCBI Taxonomy" id="282301"/>
    <lineage>
        <taxon>Eukaryota</taxon>
        <taxon>Metazoa</taxon>
        <taxon>Spiralia</taxon>
        <taxon>Lophotrochozoa</taxon>
        <taxon>Platyhelminthes</taxon>
        <taxon>Rhabditophora</taxon>
        <taxon>Macrostomorpha</taxon>
        <taxon>Macrostomida</taxon>
        <taxon>Macrostomidae</taxon>
        <taxon>Macrostomum</taxon>
    </lineage>
</organism>
<dbReference type="PANTHER" id="PTHR22255">
    <property type="entry name" value="LP06548P"/>
    <property type="match status" value="1"/>
</dbReference>
<feature type="domain" description="DUF7042" evidence="2">
    <location>
        <begin position="171"/>
        <end position="307"/>
    </location>
</feature>
<dbReference type="OrthoDB" id="9982946at2759"/>
<reference evidence="4 5" key="1">
    <citation type="submission" date="2017-06" db="EMBL/GenBank/DDBJ databases">
        <title>A platform for efficient transgenesis in Macrostomum lignano, a flatworm model organism for stem cell research.</title>
        <authorList>
            <person name="Berezikov E."/>
        </authorList>
    </citation>
    <scope>NUCLEOTIDE SEQUENCE [LARGE SCALE GENOMIC DNA]</scope>
    <source>
        <strain evidence="4">DV1</strain>
        <tissue evidence="4">Whole organism</tissue>
    </source>
</reference>
<dbReference type="Proteomes" id="UP000215902">
    <property type="component" value="Unassembled WGS sequence"/>
</dbReference>
<evidence type="ECO:0000259" key="3">
    <source>
        <dbReference type="Pfam" id="PF23070"/>
    </source>
</evidence>
<evidence type="ECO:0000313" key="5">
    <source>
        <dbReference type="Proteomes" id="UP000215902"/>
    </source>
</evidence>
<name>A0A267F3Z9_9PLAT</name>
<feature type="non-terminal residue" evidence="4">
    <location>
        <position position="1"/>
    </location>
</feature>
<dbReference type="PANTHER" id="PTHR22255:SF1">
    <property type="entry name" value="LD32918P"/>
    <property type="match status" value="1"/>
</dbReference>
<protein>
    <submittedName>
        <fullName evidence="4">Uncharacterized protein</fullName>
    </submittedName>
</protein>
<dbReference type="InterPro" id="IPR055471">
    <property type="entry name" value="DUF7043"/>
</dbReference>
<dbReference type="AlphaFoldDB" id="A0A267F3Z9"/>
<gene>
    <name evidence="4" type="ORF">BOX15_Mlig009281g1</name>
</gene>
<dbReference type="Pfam" id="PF23070">
    <property type="entry name" value="DUF7043"/>
    <property type="match status" value="1"/>
</dbReference>
<keyword evidence="1" id="KW-0732">Signal</keyword>
<dbReference type="InterPro" id="IPR055470">
    <property type="entry name" value="DUF7042"/>
</dbReference>
<proteinExistence type="predicted"/>
<feature type="signal peptide" evidence="1">
    <location>
        <begin position="1"/>
        <end position="29"/>
    </location>
</feature>
<keyword evidence="5" id="KW-1185">Reference proteome</keyword>
<dbReference type="STRING" id="282301.A0A267F3Z9"/>
<sequence>KSIMPIISSSLLSNLILLLPLIGLPATYAQTINSTNCPFRGDDRRYIMSMFAIDGGQNTEVVVSDTGLAYRQGDFGNRNGRCIEIVDRNRAEVEQKSKWNLLVLYRNVTTSGEIYFCMKFYWQSVNVIQYQLSGFYSTNQADAKAKCVLFEMNNRYSFAVVGFSRNYQSYNCKTIFEGVYWFTYQLKDSSRTPCDALNNEIKACQRAGSQERDNWITKITWGLCPGLAEMKDQGTQNYYCYGMWTDNNNNVYAAVGMDQGDIKFKYRCLVTRKDQNERSILYRWGMTVDADCSTLNSPDTSPMKLVLRPTLDSAEQVPQLKPGCNLPKNFTGVWFFPAEYQTDVYINATTIKMRRQLDQYQWEEVYFVCRQAQESRYLMAVVTEGRCDVDYICMHFIARHHNIIRFRMSKPVKHDPSTADAASYMSNRFREVCHWSSFTMDQVEWTYEYFVLNPPVPVNCPLQGRYKFNMIGQSAEKYYTKIPGGVTIRPRVQVRCDSLNESDLYACTGENKQLRLDVDRCMKLDHNGRPLSEYDVADNILTCVGYWMEDAKSYLITYDPDDPVVGNFRCWIYRRTGLRTYRLSRSMASKCMPQQISSSAYPEESASLMLELTENERLFDNCPMKFNDGKDPYKYIFQFDVFAGASSVRVDSVCLVAMALATWCLRLIVF</sequence>
<evidence type="ECO:0000256" key="1">
    <source>
        <dbReference type="SAM" id="SignalP"/>
    </source>
</evidence>